<feature type="transmembrane region" description="Helical" evidence="1">
    <location>
        <begin position="42"/>
        <end position="64"/>
    </location>
</feature>
<protein>
    <recommendedName>
        <fullName evidence="4">Dolichyl-phosphate-mannose-protein mannosyltransferase</fullName>
    </recommendedName>
</protein>
<name>A0A1H7IHQ0_9SPHI</name>
<keyword evidence="1" id="KW-1133">Transmembrane helix</keyword>
<evidence type="ECO:0000256" key="1">
    <source>
        <dbReference type="SAM" id="Phobius"/>
    </source>
</evidence>
<feature type="transmembrane region" description="Helical" evidence="1">
    <location>
        <begin position="7"/>
        <end position="36"/>
    </location>
</feature>
<feature type="transmembrane region" description="Helical" evidence="1">
    <location>
        <begin position="160"/>
        <end position="182"/>
    </location>
</feature>
<evidence type="ECO:0000313" key="3">
    <source>
        <dbReference type="Proteomes" id="UP000198916"/>
    </source>
</evidence>
<feature type="transmembrane region" description="Helical" evidence="1">
    <location>
        <begin position="411"/>
        <end position="428"/>
    </location>
</feature>
<dbReference type="EMBL" id="FNZR01000002">
    <property type="protein sequence ID" value="SEK61844.1"/>
    <property type="molecule type" value="Genomic_DNA"/>
</dbReference>
<feature type="transmembrane region" description="Helical" evidence="1">
    <location>
        <begin position="71"/>
        <end position="93"/>
    </location>
</feature>
<feature type="transmembrane region" description="Helical" evidence="1">
    <location>
        <begin position="238"/>
        <end position="266"/>
    </location>
</feature>
<keyword evidence="1" id="KW-0472">Membrane</keyword>
<organism evidence="2 3">
    <name type="scientific">Parapedobacter koreensis</name>
    <dbReference type="NCBI Taxonomy" id="332977"/>
    <lineage>
        <taxon>Bacteria</taxon>
        <taxon>Pseudomonadati</taxon>
        <taxon>Bacteroidota</taxon>
        <taxon>Sphingobacteriia</taxon>
        <taxon>Sphingobacteriales</taxon>
        <taxon>Sphingobacteriaceae</taxon>
        <taxon>Parapedobacter</taxon>
    </lineage>
</organism>
<evidence type="ECO:0008006" key="4">
    <source>
        <dbReference type="Google" id="ProtNLM"/>
    </source>
</evidence>
<proteinExistence type="predicted"/>
<sequence>MMYMPKLPLFFFSIGFFLVSSLVITLLGASITFFLGGTINGWLFPLAVLISLGLSYGFFVNYIGTATLRSVLFYVLLLLLPLILALLISSYFYDVSVDGQAYHQEALIQLKQGWNPYWQYLPDSVNQAIWVNHYAKGMETIQAAIYCTFHDIEVGKATNMVLWIGSFFLTLSFLSQIESIGLKKGILISGLLASSPTVLNQLLTYYVDGALASSLLILSVLCVYIIKKATTFHLLLLSLIIILLINIKFTGILYVCLSLGGFLLWLLVKKSFPALKKLLLVSVIAGFAAIVVGYNPYVTNSIKYHHPLHPLMGSARVDIMKDLNTPAGFNGKSGLERFLLSTFAHTNNLFPSSEEKGIPLKVPFTFNKIDVVNAARVDARLGGFGPFFSGILLLSLGLFCILFVKARNQAIFNYLVWFIALIILSVIIMPESWWARYVPQFWFIPPVLLLAGELLLKNQYTILKRLIYASGILNMMFSLIGIFFNITLTELIKYDLDVFKASGKTVVVDWQGSASNRIRFIERGIPYEEQDLDEATHHGMTGSEALFIKSEEMDNTAIQKSVWLRLTEKWLPNTWRY</sequence>
<dbReference type="AlphaFoldDB" id="A0A1H7IHQ0"/>
<feature type="transmembrane region" description="Helical" evidence="1">
    <location>
        <begin position="278"/>
        <end position="297"/>
    </location>
</feature>
<dbReference type="STRING" id="332977.SAMN05421740_102239"/>
<gene>
    <name evidence="2" type="ORF">SAMN05421740_102239</name>
</gene>
<reference evidence="3" key="1">
    <citation type="submission" date="2016-10" db="EMBL/GenBank/DDBJ databases">
        <authorList>
            <person name="Varghese N."/>
            <person name="Submissions S."/>
        </authorList>
    </citation>
    <scope>NUCLEOTIDE SEQUENCE [LARGE SCALE GENOMIC DNA]</scope>
    <source>
        <strain evidence="3">Jip14</strain>
    </source>
</reference>
<feature type="transmembrane region" description="Helical" evidence="1">
    <location>
        <begin position="434"/>
        <end position="456"/>
    </location>
</feature>
<dbReference type="Proteomes" id="UP000198916">
    <property type="component" value="Unassembled WGS sequence"/>
</dbReference>
<feature type="transmembrane region" description="Helical" evidence="1">
    <location>
        <begin position="468"/>
        <end position="488"/>
    </location>
</feature>
<keyword evidence="3" id="KW-1185">Reference proteome</keyword>
<feature type="transmembrane region" description="Helical" evidence="1">
    <location>
        <begin position="384"/>
        <end position="404"/>
    </location>
</feature>
<accession>A0A1H7IHQ0</accession>
<keyword evidence="1" id="KW-0812">Transmembrane</keyword>
<feature type="transmembrane region" description="Helical" evidence="1">
    <location>
        <begin position="203"/>
        <end position="226"/>
    </location>
</feature>
<evidence type="ECO:0000313" key="2">
    <source>
        <dbReference type="EMBL" id="SEK61844.1"/>
    </source>
</evidence>